<evidence type="ECO:0000256" key="1">
    <source>
        <dbReference type="SAM" id="Phobius"/>
    </source>
</evidence>
<evidence type="ECO:0000313" key="3">
    <source>
        <dbReference type="EMBL" id="MED6249500.1"/>
    </source>
</evidence>
<feature type="domain" description="Neurotransmitter-gated ion-channel transmembrane" evidence="2">
    <location>
        <begin position="27"/>
        <end position="123"/>
    </location>
</feature>
<reference evidence="3 4" key="1">
    <citation type="submission" date="2021-07" db="EMBL/GenBank/DDBJ databases">
        <authorList>
            <person name="Palmer J.M."/>
        </authorList>
    </citation>
    <scope>NUCLEOTIDE SEQUENCE [LARGE SCALE GENOMIC DNA]</scope>
    <source>
        <strain evidence="3 4">AT_MEX2019</strain>
        <tissue evidence="3">Muscle</tissue>
    </source>
</reference>
<keyword evidence="1" id="KW-1133">Transmembrane helix</keyword>
<organism evidence="3 4">
    <name type="scientific">Ataeniobius toweri</name>
    <dbReference type="NCBI Taxonomy" id="208326"/>
    <lineage>
        <taxon>Eukaryota</taxon>
        <taxon>Metazoa</taxon>
        <taxon>Chordata</taxon>
        <taxon>Craniata</taxon>
        <taxon>Vertebrata</taxon>
        <taxon>Euteleostomi</taxon>
        <taxon>Actinopterygii</taxon>
        <taxon>Neopterygii</taxon>
        <taxon>Teleostei</taxon>
        <taxon>Neoteleostei</taxon>
        <taxon>Acanthomorphata</taxon>
        <taxon>Ovalentaria</taxon>
        <taxon>Atherinomorphae</taxon>
        <taxon>Cyprinodontiformes</taxon>
        <taxon>Goodeidae</taxon>
        <taxon>Ataeniobius</taxon>
    </lineage>
</organism>
<feature type="non-terminal residue" evidence="3">
    <location>
        <position position="1"/>
    </location>
</feature>
<dbReference type="InterPro" id="IPR036719">
    <property type="entry name" value="Neuro-gated_channel_TM_sf"/>
</dbReference>
<evidence type="ECO:0000313" key="4">
    <source>
        <dbReference type="Proteomes" id="UP001345963"/>
    </source>
</evidence>
<dbReference type="InterPro" id="IPR006029">
    <property type="entry name" value="Neurotrans-gated_channel_TM"/>
</dbReference>
<keyword evidence="3" id="KW-0675">Receptor</keyword>
<gene>
    <name evidence="3" type="primary">CHRNA3_1</name>
    <name evidence="3" type="ORF">ATANTOWER_015233</name>
</gene>
<name>A0ABU7BHE9_9TELE</name>
<comment type="caution">
    <text evidence="3">The sequence shown here is derived from an EMBL/GenBank/DDBJ whole genome shotgun (WGS) entry which is preliminary data.</text>
</comment>
<dbReference type="Gene3D" id="1.20.58.390">
    <property type="entry name" value="Neurotransmitter-gated ion-channel transmembrane domain"/>
    <property type="match status" value="1"/>
</dbReference>
<evidence type="ECO:0000259" key="2">
    <source>
        <dbReference type="Pfam" id="PF02932"/>
    </source>
</evidence>
<accession>A0ABU7BHE9</accession>
<keyword evidence="4" id="KW-1185">Reference proteome</keyword>
<protein>
    <submittedName>
        <fullName evidence="3">Neuronal acetylcholine receptor subunit alpha-3</fullName>
    </submittedName>
</protein>
<feature type="transmembrane region" description="Helical" evidence="1">
    <location>
        <begin position="106"/>
        <end position="128"/>
    </location>
</feature>
<keyword evidence="1" id="KW-0812">Transmembrane</keyword>
<dbReference type="Pfam" id="PF02932">
    <property type="entry name" value="Neur_chan_memb"/>
    <property type="match status" value="1"/>
</dbReference>
<dbReference type="EMBL" id="JAHUTI010052334">
    <property type="protein sequence ID" value="MED6249500.1"/>
    <property type="molecule type" value="Genomic_DNA"/>
</dbReference>
<sequence>VGGGSLNCLEVGGESTLSAVEGCTGKKCPCPCQHMRETPETPESGKMPHQLSPQNINTVMAFSVLSPEIKQAIESVKYIAENMRSRNRAKEVEDDWKYVAMVIDRIFLWVFVTVCVLGTMGLFIQPLFGFVS</sequence>
<dbReference type="InterPro" id="IPR038050">
    <property type="entry name" value="Neuro_actylchol_rec"/>
</dbReference>
<dbReference type="SUPFAM" id="SSF90112">
    <property type="entry name" value="Neurotransmitter-gated ion-channel transmembrane pore"/>
    <property type="match status" value="1"/>
</dbReference>
<proteinExistence type="predicted"/>
<keyword evidence="1" id="KW-0472">Membrane</keyword>
<dbReference type="Proteomes" id="UP001345963">
    <property type="component" value="Unassembled WGS sequence"/>
</dbReference>